<keyword evidence="8 14" id="KW-0915">Sodium</keyword>
<dbReference type="KEGG" id="nth:Nther_1756"/>
<dbReference type="GO" id="GO:0005298">
    <property type="term" value="F:proline:sodium symporter activity"/>
    <property type="evidence" value="ECO:0007669"/>
    <property type="project" value="UniProtKB-UniRule"/>
</dbReference>
<evidence type="ECO:0000256" key="1">
    <source>
        <dbReference type="ARBA" id="ARBA00004651"/>
    </source>
</evidence>
<dbReference type="InterPro" id="IPR038377">
    <property type="entry name" value="Na/Glc_symporter_sf"/>
</dbReference>
<dbReference type="GO" id="GO:0031402">
    <property type="term" value="F:sodium ion binding"/>
    <property type="evidence" value="ECO:0007669"/>
    <property type="project" value="UniProtKB-UniRule"/>
</dbReference>
<feature type="transmembrane region" description="Helical" evidence="14">
    <location>
        <begin position="250"/>
        <end position="268"/>
    </location>
</feature>
<protein>
    <recommendedName>
        <fullName evidence="14">Sodium/proline symporter</fullName>
    </recommendedName>
    <alternativeName>
        <fullName evidence="14">Proline permease</fullName>
    </alternativeName>
</protein>
<dbReference type="Pfam" id="PF00474">
    <property type="entry name" value="SSF"/>
    <property type="match status" value="1"/>
</dbReference>
<evidence type="ECO:0000256" key="8">
    <source>
        <dbReference type="ARBA" id="ARBA00023053"/>
    </source>
</evidence>
<dbReference type="PANTHER" id="PTHR48086">
    <property type="entry name" value="SODIUM/PROLINE SYMPORTER-RELATED"/>
    <property type="match status" value="1"/>
</dbReference>
<dbReference type="Gene3D" id="1.20.1730.10">
    <property type="entry name" value="Sodium/glucose cotransporter"/>
    <property type="match status" value="1"/>
</dbReference>
<feature type="transmembrane region" description="Helical" evidence="14">
    <location>
        <begin position="289"/>
        <end position="313"/>
    </location>
</feature>
<dbReference type="CDD" id="cd11475">
    <property type="entry name" value="SLC5sbd_PutP"/>
    <property type="match status" value="1"/>
</dbReference>
<dbReference type="InterPro" id="IPR011851">
    <property type="entry name" value="Na/Pro_symporter"/>
</dbReference>
<proteinExistence type="inferred from homology"/>
<dbReference type="InterPro" id="IPR018212">
    <property type="entry name" value="Na/solute_symporter_CS"/>
</dbReference>
<dbReference type="GO" id="GO:0015193">
    <property type="term" value="F:L-proline transmembrane transporter activity"/>
    <property type="evidence" value="ECO:0007669"/>
    <property type="project" value="TreeGrafter"/>
</dbReference>
<dbReference type="InterPro" id="IPR001734">
    <property type="entry name" value="Na/solute_symporter"/>
</dbReference>
<dbReference type="EMBL" id="CP001034">
    <property type="protein sequence ID" value="ACB85328.1"/>
    <property type="molecule type" value="Genomic_DNA"/>
</dbReference>
<keyword evidence="7 14" id="KW-1133">Transmembrane helix</keyword>
<feature type="transmembrane region" description="Helical" evidence="14">
    <location>
        <begin position="414"/>
        <end position="433"/>
    </location>
</feature>
<keyword evidence="14" id="KW-0029">Amino-acid transport</keyword>
<evidence type="ECO:0000256" key="3">
    <source>
        <dbReference type="ARBA" id="ARBA00022448"/>
    </source>
</evidence>
<feature type="transmembrane region" description="Helical" evidence="14">
    <location>
        <begin position="193"/>
        <end position="212"/>
    </location>
</feature>
<evidence type="ECO:0000256" key="11">
    <source>
        <dbReference type="ARBA" id="ARBA00023201"/>
    </source>
</evidence>
<dbReference type="InParanoid" id="B2A5H3"/>
<keyword evidence="4 14" id="KW-1003">Cell membrane</keyword>
<dbReference type="NCBIfam" id="TIGR00813">
    <property type="entry name" value="sss"/>
    <property type="match status" value="1"/>
</dbReference>
<comment type="catalytic activity">
    <reaction evidence="12">
        <text>L-proline(in) + Na(+)(in) = L-proline(out) + Na(+)(out)</text>
        <dbReference type="Rhea" id="RHEA:28967"/>
        <dbReference type="ChEBI" id="CHEBI:29101"/>
        <dbReference type="ChEBI" id="CHEBI:60039"/>
    </reaction>
</comment>
<dbReference type="Proteomes" id="UP000001683">
    <property type="component" value="Chromosome"/>
</dbReference>
<feature type="transmembrane region" description="Helical" evidence="14">
    <location>
        <begin position="383"/>
        <end position="402"/>
    </location>
</feature>
<keyword evidence="10 14" id="KW-0472">Membrane</keyword>
<evidence type="ECO:0000256" key="2">
    <source>
        <dbReference type="ARBA" id="ARBA00006434"/>
    </source>
</evidence>
<keyword evidence="16" id="KW-1185">Reference proteome</keyword>
<keyword evidence="3 14" id="KW-0813">Transport</keyword>
<dbReference type="NCBIfam" id="TIGR02121">
    <property type="entry name" value="Na_Pro_sym"/>
    <property type="match status" value="1"/>
</dbReference>
<dbReference type="eggNOG" id="COG0591">
    <property type="taxonomic scope" value="Bacteria"/>
</dbReference>
<dbReference type="GO" id="GO:0005886">
    <property type="term" value="C:plasma membrane"/>
    <property type="evidence" value="ECO:0007669"/>
    <property type="project" value="UniProtKB-SubCell"/>
</dbReference>
<evidence type="ECO:0000256" key="9">
    <source>
        <dbReference type="ARBA" id="ARBA00023065"/>
    </source>
</evidence>
<dbReference type="FunCoup" id="B2A5H3">
    <property type="interactions" value="187"/>
</dbReference>
<comment type="function">
    <text evidence="14">Catalyzes the sodium-dependent uptake of extracellular L-proline.</text>
</comment>
<dbReference type="InterPro" id="IPR050277">
    <property type="entry name" value="Sodium:Solute_Symporter"/>
</dbReference>
<feature type="transmembrane region" description="Helical" evidence="14">
    <location>
        <begin position="75"/>
        <end position="94"/>
    </location>
</feature>
<accession>B2A5H3</accession>
<sequence>MVPIPIMSTFIAYLIFMVIVGIITYKMTYTLDDYVLAGRGLNKWVAAMSAQASDMSGWLLLGLPGAAYASGMGQWSIWMCIGLATGTMLNWQFIAKKLRAYTELAGDSITLSEFFSNRFRDKSEVLRIVSALFILVFFLFYTASGLVAGGKLFESFLGVDYYLALTIGTIVILIYTFVGGFIAVTWLDFVNGILMFFALIIAPIGVVSHLGGLSDVFAEIGSINPDLLDITRGVNYNYTDDIFWESTGPIGAIGIISALAWGLGYFGQPHILARFMAIKSLRAIKTSRLIAVIWVVLTLMGASMVGFMGISIFGEEAPLYDSEWVFLELVPLIFNPWIAGILLAAVLAAIMSTVDSQLLVSSSALTQDFYRRFLRKDATEKELVWGGRISVLIITLIAYYLAWEEGHVLELVEYAWAGFGATFGPAVIASLFWKRTTRNGALAGIVVGGLTVILWEILGTPFGLYEIVPGFILSLVAIIIFSLIDDEPSQEILEEFERSQELSQPGAELPEKE</sequence>
<evidence type="ECO:0000256" key="12">
    <source>
        <dbReference type="ARBA" id="ARBA00033708"/>
    </source>
</evidence>
<reference evidence="15 16" key="1">
    <citation type="submission" date="2008-04" db="EMBL/GenBank/DDBJ databases">
        <title>Complete sequence of chromosome of Natranaerobius thermophilus JW/NM-WN-LF.</title>
        <authorList>
            <consortium name="US DOE Joint Genome Institute"/>
            <person name="Copeland A."/>
            <person name="Lucas S."/>
            <person name="Lapidus A."/>
            <person name="Glavina del Rio T."/>
            <person name="Dalin E."/>
            <person name="Tice H."/>
            <person name="Bruce D."/>
            <person name="Goodwin L."/>
            <person name="Pitluck S."/>
            <person name="Chertkov O."/>
            <person name="Brettin T."/>
            <person name="Detter J.C."/>
            <person name="Han C."/>
            <person name="Kuske C.R."/>
            <person name="Schmutz J."/>
            <person name="Larimer F."/>
            <person name="Land M."/>
            <person name="Hauser L."/>
            <person name="Kyrpides N."/>
            <person name="Lykidis A."/>
            <person name="Mesbah N.M."/>
            <person name="Wiegel J."/>
        </authorList>
    </citation>
    <scope>NUCLEOTIDE SEQUENCE [LARGE SCALE GENOMIC DNA]</scope>
    <source>
        <strain evidence="16">ATCC BAA-1301 / DSM 18059 / JW/NM-WN-LF</strain>
    </source>
</reference>
<dbReference type="PROSITE" id="PS00456">
    <property type="entry name" value="NA_SOLUT_SYMP_1"/>
    <property type="match status" value="1"/>
</dbReference>
<evidence type="ECO:0000313" key="16">
    <source>
        <dbReference type="Proteomes" id="UP000001683"/>
    </source>
</evidence>
<feature type="transmembrane region" description="Helical" evidence="14">
    <location>
        <begin position="161"/>
        <end position="186"/>
    </location>
</feature>
<feature type="transmembrane region" description="Helical" evidence="14">
    <location>
        <begin position="464"/>
        <end position="484"/>
    </location>
</feature>
<feature type="transmembrane region" description="Helical" evidence="14">
    <location>
        <begin position="333"/>
        <end position="354"/>
    </location>
</feature>
<dbReference type="AlphaFoldDB" id="B2A5H3"/>
<gene>
    <name evidence="15" type="ordered locus">Nther_1756</name>
</gene>
<evidence type="ECO:0000313" key="15">
    <source>
        <dbReference type="EMBL" id="ACB85328.1"/>
    </source>
</evidence>
<feature type="transmembrane region" description="Helical" evidence="14">
    <location>
        <begin position="125"/>
        <end position="149"/>
    </location>
</feature>
<reference evidence="15 16" key="2">
    <citation type="journal article" date="2011" name="J. Bacteriol.">
        <title>Complete genome sequence of the anaerobic, halophilic alkalithermophile Natranaerobius thermophilus JW/NM-WN-LF.</title>
        <authorList>
            <person name="Zhao B."/>
            <person name="Mesbah N.M."/>
            <person name="Dalin E."/>
            <person name="Goodwin L."/>
            <person name="Nolan M."/>
            <person name="Pitluck S."/>
            <person name="Chertkov O."/>
            <person name="Brettin T.S."/>
            <person name="Han J."/>
            <person name="Larimer F.W."/>
            <person name="Land M.L."/>
            <person name="Hauser L."/>
            <person name="Kyrpides N."/>
            <person name="Wiegel J."/>
        </authorList>
    </citation>
    <scope>NUCLEOTIDE SEQUENCE [LARGE SCALE GENOMIC DNA]</scope>
    <source>
        <strain evidence="16">ATCC BAA-1301 / DSM 18059 / JW/NM-WN-LF</strain>
    </source>
</reference>
<evidence type="ECO:0000256" key="13">
    <source>
        <dbReference type="RuleBase" id="RU362091"/>
    </source>
</evidence>
<organism evidence="15 16">
    <name type="scientific">Natranaerobius thermophilus (strain ATCC BAA-1301 / DSM 18059 / JW/NM-WN-LF)</name>
    <dbReference type="NCBI Taxonomy" id="457570"/>
    <lineage>
        <taxon>Bacteria</taxon>
        <taxon>Bacillati</taxon>
        <taxon>Bacillota</taxon>
        <taxon>Clostridia</taxon>
        <taxon>Natranaerobiales</taxon>
        <taxon>Natranaerobiaceae</taxon>
        <taxon>Natranaerobius</taxon>
    </lineage>
</organism>
<evidence type="ECO:0000256" key="5">
    <source>
        <dbReference type="ARBA" id="ARBA00022692"/>
    </source>
</evidence>
<comment type="similarity">
    <text evidence="2 13">Belongs to the sodium:solute symporter (SSF) (TC 2.A.21) family.</text>
</comment>
<evidence type="ECO:0000256" key="14">
    <source>
        <dbReference type="RuleBase" id="RU366012"/>
    </source>
</evidence>
<dbReference type="STRING" id="457570.Nther_1756"/>
<evidence type="ECO:0000256" key="4">
    <source>
        <dbReference type="ARBA" id="ARBA00022475"/>
    </source>
</evidence>
<evidence type="ECO:0000256" key="6">
    <source>
        <dbReference type="ARBA" id="ARBA00022847"/>
    </source>
</evidence>
<dbReference type="HOGENOM" id="CLU_018808_15_2_9"/>
<dbReference type="GO" id="GO:0015824">
    <property type="term" value="P:proline transport"/>
    <property type="evidence" value="ECO:0007669"/>
    <property type="project" value="UniProtKB-UniRule"/>
</dbReference>
<keyword evidence="5 14" id="KW-0812">Transmembrane</keyword>
<evidence type="ECO:0000256" key="7">
    <source>
        <dbReference type="ARBA" id="ARBA00022989"/>
    </source>
</evidence>
<evidence type="ECO:0000256" key="10">
    <source>
        <dbReference type="ARBA" id="ARBA00023136"/>
    </source>
</evidence>
<keyword evidence="6 14" id="KW-0769">Symport</keyword>
<dbReference type="PROSITE" id="PS50283">
    <property type="entry name" value="NA_SOLUT_SYMP_3"/>
    <property type="match status" value="1"/>
</dbReference>
<keyword evidence="11 14" id="KW-0739">Sodium transport</keyword>
<keyword evidence="9 14" id="KW-0406">Ion transport</keyword>
<comment type="subcellular location">
    <subcellularLocation>
        <location evidence="1 14">Cell membrane</location>
        <topology evidence="1 14">Multi-pass membrane protein</topology>
    </subcellularLocation>
</comment>
<dbReference type="RefSeq" id="WP_012448195.1">
    <property type="nucleotide sequence ID" value="NC_010718.1"/>
</dbReference>
<dbReference type="PROSITE" id="PS00457">
    <property type="entry name" value="NA_SOLUT_SYMP_2"/>
    <property type="match status" value="1"/>
</dbReference>
<dbReference type="PANTHER" id="PTHR48086:SF3">
    <property type="entry name" value="SODIUM_PROLINE SYMPORTER"/>
    <property type="match status" value="1"/>
</dbReference>
<feature type="transmembrane region" description="Helical" evidence="14">
    <location>
        <begin position="440"/>
        <end position="458"/>
    </location>
</feature>
<feature type="transmembrane region" description="Helical" evidence="14">
    <location>
        <begin position="6"/>
        <end position="25"/>
    </location>
</feature>
<name>B2A5H3_NATTJ</name>